<keyword evidence="2" id="KW-1185">Reference proteome</keyword>
<reference evidence="1 2" key="1">
    <citation type="submission" date="2018-06" db="EMBL/GenBank/DDBJ databases">
        <title>Genomic Encyclopedia of Type Strains, Phase IV (KMG-IV): sequencing the most valuable type-strain genomes for metagenomic binning, comparative biology and taxonomic classification.</title>
        <authorList>
            <person name="Goeker M."/>
        </authorList>
    </citation>
    <scope>NUCLEOTIDE SEQUENCE [LARGE SCALE GENOMIC DNA]</scope>
    <source>
        <strain evidence="1 2">DSM 44599</strain>
    </source>
</reference>
<protein>
    <submittedName>
        <fullName evidence="1">Secretory lipase</fullName>
    </submittedName>
</protein>
<proteinExistence type="predicted"/>
<dbReference type="OrthoDB" id="9798122at2"/>
<name>A0A366D5V8_9NOCA</name>
<dbReference type="RefSeq" id="WP_067514725.1">
    <property type="nucleotide sequence ID" value="NZ_CP107943.1"/>
</dbReference>
<dbReference type="GO" id="GO:0016042">
    <property type="term" value="P:lipid catabolic process"/>
    <property type="evidence" value="ECO:0007669"/>
    <property type="project" value="InterPro"/>
</dbReference>
<gene>
    <name evidence="1" type="ORF">DFR74_115183</name>
</gene>
<dbReference type="InterPro" id="IPR029058">
    <property type="entry name" value="AB_hydrolase_fold"/>
</dbReference>
<dbReference type="STRING" id="1210090.GCA_001613185_07071"/>
<dbReference type="PIRSF" id="PIRSF029171">
    <property type="entry name" value="Esterase_LipA"/>
    <property type="match status" value="1"/>
</dbReference>
<dbReference type="Gene3D" id="3.40.50.1820">
    <property type="entry name" value="alpha/beta hydrolase"/>
    <property type="match status" value="1"/>
</dbReference>
<evidence type="ECO:0000313" key="2">
    <source>
        <dbReference type="Proteomes" id="UP000252586"/>
    </source>
</evidence>
<dbReference type="Pfam" id="PF03583">
    <property type="entry name" value="LIP"/>
    <property type="match status" value="1"/>
</dbReference>
<organism evidence="1 2">
    <name type="scientific">Nocardia puris</name>
    <dbReference type="NCBI Taxonomy" id="208602"/>
    <lineage>
        <taxon>Bacteria</taxon>
        <taxon>Bacillati</taxon>
        <taxon>Actinomycetota</taxon>
        <taxon>Actinomycetes</taxon>
        <taxon>Mycobacteriales</taxon>
        <taxon>Nocardiaceae</taxon>
        <taxon>Nocardia</taxon>
    </lineage>
</organism>
<dbReference type="Gene3D" id="1.10.260.130">
    <property type="match status" value="1"/>
</dbReference>
<dbReference type="SUPFAM" id="SSF53474">
    <property type="entry name" value="alpha/beta-Hydrolases"/>
    <property type="match status" value="1"/>
</dbReference>
<dbReference type="PANTHER" id="PTHR34853">
    <property type="match status" value="1"/>
</dbReference>
<dbReference type="AlphaFoldDB" id="A0A366D5V8"/>
<sequence>MSVDLFYQGLIVDTVTPPGSVLRRRRVGVPQLDGAAGQAWQIVYASRSAFNAPIAASAIVIAPEHTESPSAALVYLPPFHGLGGAGNAPSQRLAAGTSASTEEIGAALVRGWVVVVPDGHGMGLRGLGPARFPARLSGARAALDAVRTLERLPDVAWPALPALAWGYADGGRTAVAVAEHQPRYAPEIDLRGIAAGAVVADLAALARSHSQGPWSGLAVAAMIGLSRAYSHIPLRHVLSAPGYSAFEDAAVLSVEEIRAKFAAPLSYWCISGDPWTDQMWGFVLASERMAREELPRVPVHLYHGVDDQVVPADQARGLVRAYRMRGVEPIWREYPSGHGRAAVLGRAEALAHLDRFLHQAPTST</sequence>
<accession>A0A366D5V8</accession>
<evidence type="ECO:0000313" key="1">
    <source>
        <dbReference type="EMBL" id="RBO85335.1"/>
    </source>
</evidence>
<dbReference type="GO" id="GO:0004806">
    <property type="term" value="F:triacylglycerol lipase activity"/>
    <property type="evidence" value="ECO:0007669"/>
    <property type="project" value="InterPro"/>
</dbReference>
<dbReference type="InterPro" id="IPR005152">
    <property type="entry name" value="Lipase_secreted"/>
</dbReference>
<dbReference type="EMBL" id="QNRE01000015">
    <property type="protein sequence ID" value="RBO85335.1"/>
    <property type="molecule type" value="Genomic_DNA"/>
</dbReference>
<dbReference type="PANTHER" id="PTHR34853:SF1">
    <property type="entry name" value="LIPASE 5"/>
    <property type="match status" value="1"/>
</dbReference>
<dbReference type="Proteomes" id="UP000252586">
    <property type="component" value="Unassembled WGS sequence"/>
</dbReference>
<comment type="caution">
    <text evidence="1">The sequence shown here is derived from an EMBL/GenBank/DDBJ whole genome shotgun (WGS) entry which is preliminary data.</text>
</comment>